<proteinExistence type="predicted"/>
<sequence>MFYVLTLLSSWDVQGIKFNRLVCINDGTIVTHLKLISENSPESEMNSIP</sequence>
<protein>
    <submittedName>
        <fullName evidence="1">Uncharacterized protein</fullName>
    </submittedName>
</protein>
<dbReference type="AlphaFoldDB" id="A0A0B6ZCZ5"/>
<organism evidence="1">
    <name type="scientific">Arion vulgaris</name>
    <dbReference type="NCBI Taxonomy" id="1028688"/>
    <lineage>
        <taxon>Eukaryota</taxon>
        <taxon>Metazoa</taxon>
        <taxon>Spiralia</taxon>
        <taxon>Lophotrochozoa</taxon>
        <taxon>Mollusca</taxon>
        <taxon>Gastropoda</taxon>
        <taxon>Heterobranchia</taxon>
        <taxon>Euthyneura</taxon>
        <taxon>Panpulmonata</taxon>
        <taxon>Eupulmonata</taxon>
        <taxon>Stylommatophora</taxon>
        <taxon>Helicina</taxon>
        <taxon>Arionoidea</taxon>
        <taxon>Arionidae</taxon>
        <taxon>Arion</taxon>
    </lineage>
</organism>
<accession>A0A0B6ZCZ5</accession>
<evidence type="ECO:0000313" key="1">
    <source>
        <dbReference type="EMBL" id="CEK66332.1"/>
    </source>
</evidence>
<gene>
    <name evidence="1" type="primary">ORF58254</name>
</gene>
<reference evidence="1" key="1">
    <citation type="submission" date="2014-12" db="EMBL/GenBank/DDBJ databases">
        <title>Insight into the proteome of Arion vulgaris.</title>
        <authorList>
            <person name="Aradska J."/>
            <person name="Bulat T."/>
            <person name="Smidak R."/>
            <person name="Sarate P."/>
            <person name="Gangsoo J."/>
            <person name="Sialana F."/>
            <person name="Bilban M."/>
            <person name="Lubec G."/>
        </authorList>
    </citation>
    <scope>NUCLEOTIDE SEQUENCE</scope>
    <source>
        <tissue evidence="1">Skin</tissue>
    </source>
</reference>
<dbReference type="EMBL" id="HACG01019467">
    <property type="protein sequence ID" value="CEK66332.1"/>
    <property type="molecule type" value="Transcribed_RNA"/>
</dbReference>
<name>A0A0B6ZCZ5_9EUPU</name>